<dbReference type="Proteomes" id="UP000663618">
    <property type="component" value="Chromosome"/>
</dbReference>
<evidence type="ECO:0000313" key="1">
    <source>
        <dbReference type="EMBL" id="QSP98182.1"/>
    </source>
</evidence>
<name>A0AAX1LN50_BIFLI</name>
<accession>A0AAX1LN50</accession>
<proteinExistence type="predicted"/>
<evidence type="ECO:0000313" key="2">
    <source>
        <dbReference type="Proteomes" id="UP000663618"/>
    </source>
</evidence>
<sequence>MDQRNDTKRACRVARQANQRIQAIFTPHQEAFPIVRIPEKYRYQRV</sequence>
<dbReference type="RefSeq" id="WP_206648995.1">
    <property type="nucleotide sequence ID" value="NZ_CP071248.1"/>
</dbReference>
<dbReference type="EMBL" id="CP071248">
    <property type="protein sequence ID" value="QSP98182.1"/>
    <property type="molecule type" value="Genomic_DNA"/>
</dbReference>
<organism evidence="1 2">
    <name type="scientific">Bifidobacterium longum subsp. infantis</name>
    <dbReference type="NCBI Taxonomy" id="1682"/>
    <lineage>
        <taxon>Bacteria</taxon>
        <taxon>Bacillati</taxon>
        <taxon>Actinomycetota</taxon>
        <taxon>Actinomycetes</taxon>
        <taxon>Bifidobacteriales</taxon>
        <taxon>Bifidobacteriaceae</taxon>
        <taxon>Bifidobacterium</taxon>
    </lineage>
</organism>
<dbReference type="AlphaFoldDB" id="A0AAX1LN50"/>
<gene>
    <name evidence="1" type="ORF">BLI009_03330</name>
</gene>
<reference evidence="1" key="1">
    <citation type="submission" date="2021-03" db="EMBL/GenBank/DDBJ databases">
        <title>Genome sequencing of Bifidobacterium longum subsp. infantis JCM 7009.</title>
        <authorList>
            <person name="Kim J."/>
        </authorList>
    </citation>
    <scope>NUCLEOTIDE SEQUENCE</scope>
    <source>
        <strain evidence="1">JCM 7009</strain>
    </source>
</reference>
<protein>
    <submittedName>
        <fullName evidence="1">Uncharacterized protein</fullName>
    </submittedName>
</protein>